<keyword evidence="2" id="KW-0732">Signal</keyword>
<feature type="region of interest" description="Disordered" evidence="1">
    <location>
        <begin position="53"/>
        <end position="95"/>
    </location>
</feature>
<proteinExistence type="predicted"/>
<evidence type="ECO:0000256" key="1">
    <source>
        <dbReference type="SAM" id="MobiDB-lite"/>
    </source>
</evidence>
<evidence type="ECO:0000313" key="3">
    <source>
        <dbReference type="EMBL" id="MBM0104460.1"/>
    </source>
</evidence>
<protein>
    <recommendedName>
        <fullName evidence="5">DUF4124 domain-containing protein</fullName>
    </recommendedName>
</protein>
<evidence type="ECO:0008006" key="5">
    <source>
        <dbReference type="Google" id="ProtNLM"/>
    </source>
</evidence>
<name>A0ABS1WU14_9GAMM</name>
<organism evidence="3 4">
    <name type="scientific">Steroidobacter gossypii</name>
    <dbReference type="NCBI Taxonomy" id="2805490"/>
    <lineage>
        <taxon>Bacteria</taxon>
        <taxon>Pseudomonadati</taxon>
        <taxon>Pseudomonadota</taxon>
        <taxon>Gammaproteobacteria</taxon>
        <taxon>Steroidobacterales</taxon>
        <taxon>Steroidobacteraceae</taxon>
        <taxon>Steroidobacter</taxon>
    </lineage>
</organism>
<reference evidence="3 4" key="1">
    <citation type="journal article" date="2021" name="Int. J. Syst. Evol. Microbiol.">
        <title>Steroidobacter gossypii sp. nov., isolated from soil of cotton cropping field.</title>
        <authorList>
            <person name="Huang R."/>
            <person name="Yang S."/>
            <person name="Zhen C."/>
            <person name="Liu W."/>
        </authorList>
    </citation>
    <scope>NUCLEOTIDE SEQUENCE [LARGE SCALE GENOMIC DNA]</scope>
    <source>
        <strain evidence="3 4">S1-65</strain>
    </source>
</reference>
<dbReference type="Proteomes" id="UP000661077">
    <property type="component" value="Unassembled WGS sequence"/>
</dbReference>
<gene>
    <name evidence="3" type="ORF">JM946_06865</name>
</gene>
<dbReference type="EMBL" id="JAEVLS010000001">
    <property type="protein sequence ID" value="MBM0104460.1"/>
    <property type="molecule type" value="Genomic_DNA"/>
</dbReference>
<dbReference type="RefSeq" id="WP_203166403.1">
    <property type="nucleotide sequence ID" value="NZ_JAEVLS010000001.1"/>
</dbReference>
<feature type="signal peptide" evidence="2">
    <location>
        <begin position="1"/>
        <end position="22"/>
    </location>
</feature>
<evidence type="ECO:0000256" key="2">
    <source>
        <dbReference type="SAM" id="SignalP"/>
    </source>
</evidence>
<comment type="caution">
    <text evidence="3">The sequence shown here is derived from an EMBL/GenBank/DDBJ whole genome shotgun (WGS) entry which is preliminary data.</text>
</comment>
<evidence type="ECO:0000313" key="4">
    <source>
        <dbReference type="Proteomes" id="UP000661077"/>
    </source>
</evidence>
<keyword evidence="4" id="KW-1185">Reference proteome</keyword>
<accession>A0ABS1WU14</accession>
<feature type="chain" id="PRO_5045716528" description="DUF4124 domain-containing protein" evidence="2">
    <location>
        <begin position="23"/>
        <end position="140"/>
    </location>
</feature>
<sequence>MKATTHVLRLLGALLLAPLLEAQPVIYRCEGPAGVVYSDRACAAGADPHEIDDSRVTVYTPEPVADRASPSPSAKPPKPRRSKASKVLDPNERRSDCARLDRGLRAVRAKMRAGYGVEEGERLKARQRQLVEQRRAQKCA</sequence>